<reference evidence="5 6" key="1">
    <citation type="submission" date="2020-02" db="EMBL/GenBank/DDBJ databases">
        <authorList>
            <person name="Li X.-J."/>
            <person name="Han X.-M."/>
        </authorList>
    </citation>
    <scope>NUCLEOTIDE SEQUENCE [LARGE SCALE GENOMIC DNA]</scope>
    <source>
        <strain evidence="5 6">CCTCC AB 2017055</strain>
    </source>
</reference>
<keyword evidence="6" id="KW-1185">Reference proteome</keyword>
<dbReference type="RefSeq" id="WP_163741973.1">
    <property type="nucleotide sequence ID" value="NZ_JAAGOA010000018.1"/>
</dbReference>
<dbReference type="InterPro" id="IPR045851">
    <property type="entry name" value="AMP-bd_C_sf"/>
</dbReference>
<dbReference type="Pfam" id="PF13193">
    <property type="entry name" value="AMP-binding_C"/>
    <property type="match status" value="1"/>
</dbReference>
<dbReference type="NCBIfam" id="NF004837">
    <property type="entry name" value="PRK06187.1"/>
    <property type="match status" value="1"/>
</dbReference>
<evidence type="ECO:0000259" key="4">
    <source>
        <dbReference type="Pfam" id="PF13193"/>
    </source>
</evidence>
<sequence>MRNQGVGSWPARRARMTPHRAAIVHESTSITYGELQQRVTRLAHALRGLGVRRGDRVAYLGLNRPELAETLFATGVIGAIFVPLNTRLAAPELAFILKDAGAEVLLWDSALAETVSALRAEADVRHQIRVGARNGQSGDDGGDSGALIYDELLAEAPADPIDDDVELDDVCMIQYTSGTSGRPKGVMLTHANITWNCYNILLDVDVAQDEVSLVSAPMFHTAALNQLFLPTVLKGGTSVLMSRFDPDRAFDLIVEHRVTWMFGVTAMFLAMVQSPRWPDADLSSVRTLMCGGAPVPEALIRTYQDRGLVFLQGYGLTETSPGALFLRAAESTEKIGSAGTACFFTDVRVVRPDLSDVSAGSGEVGEILVQGPNVMAGYWGLPEATSAAFAEGDWLRTGDAATVDDDGHTYVVDRVKDMFISGGENVYPAEVEQVLYQYPAVAECAVIGVADERWGEVGRAVVVLRAGREATEREILDFLDGKLARYKLPKSVVFADGLPRNAAGKLLKRRLRETYTRP</sequence>
<dbReference type="PANTHER" id="PTHR43201:SF5">
    <property type="entry name" value="MEDIUM-CHAIN ACYL-COA LIGASE ACSF2, MITOCHONDRIAL"/>
    <property type="match status" value="1"/>
</dbReference>
<gene>
    <name evidence="5" type="ORF">G1H10_22525</name>
</gene>
<evidence type="ECO:0000313" key="5">
    <source>
        <dbReference type="EMBL" id="NEE02944.1"/>
    </source>
</evidence>
<feature type="domain" description="AMP-binding enzyme C-terminal" evidence="4">
    <location>
        <begin position="430"/>
        <end position="505"/>
    </location>
</feature>
<keyword evidence="2 5" id="KW-0436">Ligase</keyword>
<dbReference type="AlphaFoldDB" id="A0A6L9SE93"/>
<evidence type="ECO:0000259" key="3">
    <source>
        <dbReference type="Pfam" id="PF00501"/>
    </source>
</evidence>
<dbReference type="CDD" id="cd17631">
    <property type="entry name" value="FACL_FadD13-like"/>
    <property type="match status" value="1"/>
</dbReference>
<evidence type="ECO:0000256" key="1">
    <source>
        <dbReference type="ARBA" id="ARBA00006432"/>
    </source>
</evidence>
<dbReference type="Proteomes" id="UP000475214">
    <property type="component" value="Unassembled WGS sequence"/>
</dbReference>
<dbReference type="EMBL" id="JAAGOA010000018">
    <property type="protein sequence ID" value="NEE02944.1"/>
    <property type="molecule type" value="Genomic_DNA"/>
</dbReference>
<dbReference type="GO" id="GO:0031956">
    <property type="term" value="F:medium-chain fatty acid-CoA ligase activity"/>
    <property type="evidence" value="ECO:0007669"/>
    <property type="project" value="TreeGrafter"/>
</dbReference>
<evidence type="ECO:0000256" key="2">
    <source>
        <dbReference type="ARBA" id="ARBA00022598"/>
    </source>
</evidence>
<name>A0A6L9SE93_9ACTN</name>
<dbReference type="InterPro" id="IPR025110">
    <property type="entry name" value="AMP-bd_C"/>
</dbReference>
<comment type="similarity">
    <text evidence="1">Belongs to the ATP-dependent AMP-binding enzyme family.</text>
</comment>
<feature type="domain" description="AMP-dependent synthetase/ligase" evidence="3">
    <location>
        <begin position="12"/>
        <end position="379"/>
    </location>
</feature>
<dbReference type="SUPFAM" id="SSF56801">
    <property type="entry name" value="Acetyl-CoA synthetase-like"/>
    <property type="match status" value="1"/>
</dbReference>
<dbReference type="PANTHER" id="PTHR43201">
    <property type="entry name" value="ACYL-COA SYNTHETASE"/>
    <property type="match status" value="1"/>
</dbReference>
<dbReference type="InterPro" id="IPR020845">
    <property type="entry name" value="AMP-binding_CS"/>
</dbReference>
<dbReference type="InterPro" id="IPR042099">
    <property type="entry name" value="ANL_N_sf"/>
</dbReference>
<accession>A0A6L9SE93</accession>
<dbReference type="InterPro" id="IPR000873">
    <property type="entry name" value="AMP-dep_synth/lig_dom"/>
</dbReference>
<dbReference type="FunFam" id="3.30.300.30:FF:000008">
    <property type="entry name" value="2,3-dihydroxybenzoate-AMP ligase"/>
    <property type="match status" value="1"/>
</dbReference>
<proteinExistence type="inferred from homology"/>
<dbReference type="Pfam" id="PF00501">
    <property type="entry name" value="AMP-binding"/>
    <property type="match status" value="1"/>
</dbReference>
<dbReference type="Gene3D" id="3.40.50.12780">
    <property type="entry name" value="N-terminal domain of ligase-like"/>
    <property type="match status" value="1"/>
</dbReference>
<dbReference type="GO" id="GO:0006631">
    <property type="term" value="P:fatty acid metabolic process"/>
    <property type="evidence" value="ECO:0007669"/>
    <property type="project" value="TreeGrafter"/>
</dbReference>
<protein>
    <submittedName>
        <fullName evidence="5">Long-chain fatty acid--CoA ligase</fullName>
    </submittedName>
</protein>
<comment type="caution">
    <text evidence="5">The sequence shown here is derived from an EMBL/GenBank/DDBJ whole genome shotgun (WGS) entry which is preliminary data.</text>
</comment>
<dbReference type="Gene3D" id="3.30.300.30">
    <property type="match status" value="1"/>
</dbReference>
<evidence type="ECO:0000313" key="6">
    <source>
        <dbReference type="Proteomes" id="UP000475214"/>
    </source>
</evidence>
<organism evidence="5 6">
    <name type="scientific">Phytoactinopolyspora halotolerans</name>
    <dbReference type="NCBI Taxonomy" id="1981512"/>
    <lineage>
        <taxon>Bacteria</taxon>
        <taxon>Bacillati</taxon>
        <taxon>Actinomycetota</taxon>
        <taxon>Actinomycetes</taxon>
        <taxon>Jiangellales</taxon>
        <taxon>Jiangellaceae</taxon>
        <taxon>Phytoactinopolyspora</taxon>
    </lineage>
</organism>
<dbReference type="PROSITE" id="PS00455">
    <property type="entry name" value="AMP_BINDING"/>
    <property type="match status" value="1"/>
</dbReference>